<evidence type="ECO:0000313" key="2">
    <source>
        <dbReference type="EMBL" id="GGB03044.1"/>
    </source>
</evidence>
<dbReference type="RefSeq" id="WP_188510214.1">
    <property type="nucleotide sequence ID" value="NZ_BMGB01000001.1"/>
</dbReference>
<comment type="caution">
    <text evidence="2">The sequence shown here is derived from an EMBL/GenBank/DDBJ whole genome shotgun (WGS) entry which is preliminary data.</text>
</comment>
<evidence type="ECO:0000259" key="1">
    <source>
        <dbReference type="SMART" id="SM00829"/>
    </source>
</evidence>
<dbReference type="SMART" id="SM00829">
    <property type="entry name" value="PKS_ER"/>
    <property type="match status" value="1"/>
</dbReference>
<dbReference type="InterPro" id="IPR036291">
    <property type="entry name" value="NAD(P)-bd_dom_sf"/>
</dbReference>
<dbReference type="Proteomes" id="UP000606922">
    <property type="component" value="Unassembled WGS sequence"/>
</dbReference>
<dbReference type="Gene3D" id="3.90.180.10">
    <property type="entry name" value="Medium-chain alcohol dehydrogenases, catalytic domain"/>
    <property type="match status" value="1"/>
</dbReference>
<dbReference type="InterPro" id="IPR047122">
    <property type="entry name" value="Trans-enoyl_RdTase-like"/>
</dbReference>
<sequence length="396" mass="41089">MTPDYVTPADDHTITAASEHTAATPPTNTAAWLGPKHARLAVGPAPYTRPGPDEIVVRNHAVAINPLDWILQEVGNIIYPWIRYPFVVGSDVAGQVVEVGAAVTRFAVGDRVLGFATGTDKDENTSAAGAFQSYSVVRERLASPIPDDLSFAQASVLPLALSTAACGLFQKNQLALDHPSANPVPTGTTLLVWGGSTSVGANAIQLAVAAGYEVITTASPRNFDYVVGLGATRVVDYTSPTAVADVIAAFDGKTLAGAIAVGTGSSERCVEVVGACEGNRFIALASTPASFDAVGNGRGRTARLARVMLRIGSSTAALLLKTRLRGIRTSTIWGSSLKNDEVSTLVYESFLPSALAEGRFVAAPEAVVVGHGLDAVQLALDTQRAGVSARKVVVTL</sequence>
<evidence type="ECO:0000313" key="3">
    <source>
        <dbReference type="Proteomes" id="UP000606922"/>
    </source>
</evidence>
<dbReference type="Gene3D" id="3.40.50.720">
    <property type="entry name" value="NAD(P)-binding Rossmann-like Domain"/>
    <property type="match status" value="1"/>
</dbReference>
<dbReference type="CDD" id="cd08249">
    <property type="entry name" value="enoyl_reductase_like"/>
    <property type="match status" value="1"/>
</dbReference>
<reference evidence="2" key="2">
    <citation type="submission" date="2020-09" db="EMBL/GenBank/DDBJ databases">
        <authorList>
            <person name="Sun Q."/>
            <person name="Zhou Y."/>
        </authorList>
    </citation>
    <scope>NUCLEOTIDE SEQUENCE</scope>
    <source>
        <strain evidence="2">CGMCC 1.12813</strain>
    </source>
</reference>
<reference evidence="2" key="1">
    <citation type="journal article" date="2014" name="Int. J. Syst. Evol. Microbiol.">
        <title>Complete genome sequence of Corynebacterium casei LMG S-19264T (=DSM 44701T), isolated from a smear-ripened cheese.</title>
        <authorList>
            <consortium name="US DOE Joint Genome Institute (JGI-PGF)"/>
            <person name="Walter F."/>
            <person name="Albersmeier A."/>
            <person name="Kalinowski J."/>
            <person name="Ruckert C."/>
        </authorList>
    </citation>
    <scope>NUCLEOTIDE SEQUENCE</scope>
    <source>
        <strain evidence="2">CGMCC 1.12813</strain>
    </source>
</reference>
<dbReference type="AlphaFoldDB" id="A0A916SJK8"/>
<protein>
    <recommendedName>
        <fullName evidence="1">Enoyl reductase (ER) domain-containing protein</fullName>
    </recommendedName>
</protein>
<dbReference type="SUPFAM" id="SSF50129">
    <property type="entry name" value="GroES-like"/>
    <property type="match status" value="1"/>
</dbReference>
<dbReference type="SUPFAM" id="SSF51735">
    <property type="entry name" value="NAD(P)-binding Rossmann-fold domains"/>
    <property type="match status" value="1"/>
</dbReference>
<feature type="domain" description="Enoyl reductase (ER)" evidence="1">
    <location>
        <begin position="37"/>
        <end position="369"/>
    </location>
</feature>
<accession>A0A916SJK8</accession>
<gene>
    <name evidence="2" type="ORF">GCM10010979_17100</name>
</gene>
<keyword evidence="3" id="KW-1185">Reference proteome</keyword>
<proteinExistence type="predicted"/>
<dbReference type="InterPro" id="IPR011032">
    <property type="entry name" value="GroES-like_sf"/>
</dbReference>
<dbReference type="PANTHER" id="PTHR45348:SF2">
    <property type="entry name" value="ZINC-TYPE ALCOHOL DEHYDROGENASE-LIKE PROTEIN C2E1P3.01"/>
    <property type="match status" value="1"/>
</dbReference>
<name>A0A916SJK8_9MICO</name>
<dbReference type="EMBL" id="BMGB01000001">
    <property type="protein sequence ID" value="GGB03044.1"/>
    <property type="molecule type" value="Genomic_DNA"/>
</dbReference>
<organism evidence="2 3">
    <name type="scientific">Conyzicola nivalis</name>
    <dbReference type="NCBI Taxonomy" id="1477021"/>
    <lineage>
        <taxon>Bacteria</taxon>
        <taxon>Bacillati</taxon>
        <taxon>Actinomycetota</taxon>
        <taxon>Actinomycetes</taxon>
        <taxon>Micrococcales</taxon>
        <taxon>Microbacteriaceae</taxon>
        <taxon>Conyzicola</taxon>
    </lineage>
</organism>
<dbReference type="InterPro" id="IPR013154">
    <property type="entry name" value="ADH-like_N"/>
</dbReference>
<dbReference type="GO" id="GO:0016651">
    <property type="term" value="F:oxidoreductase activity, acting on NAD(P)H"/>
    <property type="evidence" value="ECO:0007669"/>
    <property type="project" value="InterPro"/>
</dbReference>
<dbReference type="PANTHER" id="PTHR45348">
    <property type="entry name" value="HYPOTHETICAL OXIDOREDUCTASE (EUROFUNG)"/>
    <property type="match status" value="1"/>
</dbReference>
<dbReference type="InterPro" id="IPR020843">
    <property type="entry name" value="ER"/>
</dbReference>
<dbReference type="Pfam" id="PF08240">
    <property type="entry name" value="ADH_N"/>
    <property type="match status" value="1"/>
</dbReference>